<name>A0A061GTX5_THECC</name>
<proteinExistence type="inferred from homology"/>
<dbReference type="GO" id="GO:0006952">
    <property type="term" value="P:defense response"/>
    <property type="evidence" value="ECO:0007669"/>
    <property type="project" value="UniProtKB-KW"/>
</dbReference>
<dbReference type="InterPro" id="IPR020719">
    <property type="entry name" value="RNA3'_term_phos_cycl-like_CS"/>
</dbReference>
<dbReference type="OMA" id="YTDQNKG"/>
<reference evidence="11 12" key="1">
    <citation type="journal article" date="2013" name="Genome Biol.">
        <title>The genome sequence of the most widely cultivated cacao type and its use to identify candidate genes regulating pod color.</title>
        <authorList>
            <person name="Motamayor J.C."/>
            <person name="Mockaitis K."/>
            <person name="Schmutz J."/>
            <person name="Haiminen N."/>
            <person name="Iii D.L."/>
            <person name="Cornejo O."/>
            <person name="Findley S.D."/>
            <person name="Zheng P."/>
            <person name="Utro F."/>
            <person name="Royaert S."/>
            <person name="Saski C."/>
            <person name="Jenkins J."/>
            <person name="Podicheti R."/>
            <person name="Zhao M."/>
            <person name="Scheffler B.E."/>
            <person name="Stack J.C."/>
            <person name="Feltus F.A."/>
            <person name="Mustiga G.M."/>
            <person name="Amores F."/>
            <person name="Phillips W."/>
            <person name="Marelli J.P."/>
            <person name="May G.D."/>
            <person name="Shapiro H."/>
            <person name="Ma J."/>
            <person name="Bustamante C.D."/>
            <person name="Schnell R.J."/>
            <person name="Main D."/>
            <person name="Gilbert D."/>
            <person name="Parida L."/>
            <person name="Kuhn D.N."/>
        </authorList>
    </citation>
    <scope>NUCLEOTIDE SEQUENCE [LARGE SCALE GENOMIC DNA]</scope>
    <source>
        <strain evidence="12">cv. Matina 1-6</strain>
    </source>
</reference>
<accession>A0A061GTX5</accession>
<dbReference type="Gramene" id="EOY33285">
    <property type="protein sequence ID" value="EOY33285"/>
    <property type="gene ID" value="TCM_041228"/>
</dbReference>
<dbReference type="eggNOG" id="KOG3980">
    <property type="taxonomic scope" value="Eukaryota"/>
</dbReference>
<dbReference type="GO" id="GO:0004521">
    <property type="term" value="F:RNA endonuclease activity"/>
    <property type="evidence" value="ECO:0000318"/>
    <property type="project" value="GO_Central"/>
</dbReference>
<dbReference type="InParanoid" id="A0A061GTX5"/>
<evidence type="ECO:0000259" key="9">
    <source>
        <dbReference type="Pfam" id="PF05189"/>
    </source>
</evidence>
<evidence type="ECO:0000256" key="5">
    <source>
        <dbReference type="ARBA" id="ARBA00022741"/>
    </source>
</evidence>
<evidence type="ECO:0000256" key="3">
    <source>
        <dbReference type="ARBA" id="ARBA00022517"/>
    </source>
</evidence>
<keyword evidence="6" id="KW-0611">Plant defense</keyword>
<dbReference type="Gene3D" id="3.65.10.20">
    <property type="entry name" value="RNA 3'-terminal phosphate cyclase domain"/>
    <property type="match status" value="1"/>
</dbReference>
<dbReference type="SUPFAM" id="SSF52540">
    <property type="entry name" value="P-loop containing nucleoside triphosphate hydrolases"/>
    <property type="match status" value="1"/>
</dbReference>
<dbReference type="PANTHER" id="PTHR11096">
    <property type="entry name" value="RNA 3' TERMINAL PHOSPHATE CYCLASE"/>
    <property type="match status" value="1"/>
</dbReference>
<dbReference type="InterPro" id="IPR013791">
    <property type="entry name" value="RNA3'-term_phos_cycl_insert"/>
</dbReference>
<dbReference type="Pfam" id="PF05189">
    <property type="entry name" value="RTC_insert"/>
    <property type="match status" value="1"/>
</dbReference>
<keyword evidence="5" id="KW-0547">Nucleotide-binding</keyword>
<evidence type="ECO:0000313" key="11">
    <source>
        <dbReference type="EMBL" id="EOY33285.1"/>
    </source>
</evidence>
<dbReference type="Gene3D" id="1.20.5.4130">
    <property type="match status" value="1"/>
</dbReference>
<evidence type="ECO:0000256" key="1">
    <source>
        <dbReference type="ARBA" id="ARBA00004604"/>
    </source>
</evidence>
<feature type="domain" description="RNA 3'-terminal phosphate cyclase insert" evidence="9">
    <location>
        <begin position="183"/>
        <end position="298"/>
    </location>
</feature>
<dbReference type="AlphaFoldDB" id="A0A061GTX5"/>
<gene>
    <name evidence="11" type="ORF">TCM_041228</name>
</gene>
<dbReference type="InterPro" id="IPR013792">
    <property type="entry name" value="RNA3'P_cycl/enolpyr_Trfase_a/b"/>
</dbReference>
<dbReference type="CDD" id="cd00875">
    <property type="entry name" value="RNA_Cyclase_Class_I"/>
    <property type="match status" value="1"/>
</dbReference>
<dbReference type="eggNOG" id="KOG4658">
    <property type="taxonomic scope" value="Eukaryota"/>
</dbReference>
<dbReference type="Gene3D" id="1.10.8.430">
    <property type="entry name" value="Helical domain of apoptotic protease-activating factors"/>
    <property type="match status" value="1"/>
</dbReference>
<dbReference type="InterPro" id="IPR027417">
    <property type="entry name" value="P-loop_NTPase"/>
</dbReference>
<dbReference type="InterPro" id="IPR000228">
    <property type="entry name" value="RNA3'_term_phos_cyc"/>
</dbReference>
<evidence type="ECO:0000256" key="4">
    <source>
        <dbReference type="ARBA" id="ARBA00022737"/>
    </source>
</evidence>
<organism evidence="11 12">
    <name type="scientific">Theobroma cacao</name>
    <name type="common">Cacao</name>
    <name type="synonym">Cocoa</name>
    <dbReference type="NCBI Taxonomy" id="3641"/>
    <lineage>
        <taxon>Eukaryota</taxon>
        <taxon>Viridiplantae</taxon>
        <taxon>Streptophyta</taxon>
        <taxon>Embryophyta</taxon>
        <taxon>Tracheophyta</taxon>
        <taxon>Spermatophyta</taxon>
        <taxon>Magnoliopsida</taxon>
        <taxon>eudicotyledons</taxon>
        <taxon>Gunneridae</taxon>
        <taxon>Pentapetalae</taxon>
        <taxon>rosids</taxon>
        <taxon>malvids</taxon>
        <taxon>Malvales</taxon>
        <taxon>Malvaceae</taxon>
        <taxon>Byttnerioideae</taxon>
        <taxon>Theobroma</taxon>
    </lineage>
</organism>
<dbReference type="Pfam" id="PF18052">
    <property type="entry name" value="Rx_N"/>
    <property type="match status" value="1"/>
</dbReference>
<dbReference type="PROSITE" id="PS01287">
    <property type="entry name" value="RTC"/>
    <property type="match status" value="1"/>
</dbReference>
<keyword evidence="7" id="KW-0539">Nucleus</keyword>
<dbReference type="Pfam" id="PF01137">
    <property type="entry name" value="RTC"/>
    <property type="match status" value="1"/>
</dbReference>
<dbReference type="STRING" id="3641.A0A061GTX5"/>
<dbReference type="Gene3D" id="3.30.360.20">
    <property type="entry name" value="RNA 3'-terminal phosphate cyclase, insert domain"/>
    <property type="match status" value="1"/>
</dbReference>
<sequence>MGKITYKRLKGSQNMRQRLLLATLKSTPILIEDIHADDTLPGFRPHEISLLRLFEKVTDDCLIEINETGTKLKYKPGIIVGGSNLVHDCGVSRAIGYFLEPLLLLGLFARKPLFIILKGITNDSKDPSVDTFRSTTLPMLKRFGVPSEGLKLEIKSRGVSPHGGGEVHLAVPTVQQLTATMWTDEGMVKRIRGEAFTTRVSVQLGNEMIYAARGIFNRLLPDVYIASDYRKHAEAGNSPGYGISLVAETTSGCCISADTTISYPRGEEADDIEGENKELMPAANVGEQIASVLLEEIEKGGVVDSTHQGLLFLLCALCPKDVSKVRVGKLSPYGIETLRHIKDLLDVQFVIKPDPSTGTLLVKSMRSSLMDADDAEANSEMHKDWVTNRVRNIAYELEDTIDEFTFQVNKQRQWRELSSSMVKQVYKQRKEEVPMKVCVEQNFGRRSTSPFRKSLGEDEAWELSGKRAFPSDLGGCPSYLDSLARNLVERCEGLPKAIVALGSSMSSKKSIAEWKRT</sequence>
<dbReference type="HOGENOM" id="CLU_027882_1_1_1"/>
<feature type="domain" description="Disease resistance N-terminal" evidence="10">
    <location>
        <begin position="363"/>
        <end position="417"/>
    </location>
</feature>
<dbReference type="NCBIfam" id="TIGR03400">
    <property type="entry name" value="18S_RNA_Rcl1p"/>
    <property type="match status" value="1"/>
</dbReference>
<evidence type="ECO:0000259" key="8">
    <source>
        <dbReference type="Pfam" id="PF01137"/>
    </source>
</evidence>
<dbReference type="InterPro" id="IPR036553">
    <property type="entry name" value="RPTC_insert"/>
</dbReference>
<dbReference type="GO" id="GO:0005730">
    <property type="term" value="C:nucleolus"/>
    <property type="evidence" value="ECO:0000318"/>
    <property type="project" value="GO_Central"/>
</dbReference>
<comment type="similarity">
    <text evidence="2">Belongs to the RNA 3'-terminal cyclase family. Type 2 subfamily.</text>
</comment>
<protein>
    <submittedName>
        <fullName evidence="11">RNA cyclase family protein</fullName>
    </submittedName>
</protein>
<dbReference type="Proteomes" id="UP000026915">
    <property type="component" value="Chromosome 9"/>
</dbReference>
<evidence type="ECO:0000259" key="10">
    <source>
        <dbReference type="Pfam" id="PF18052"/>
    </source>
</evidence>
<keyword evidence="4" id="KW-0677">Repeat</keyword>
<keyword evidence="12" id="KW-1185">Reference proteome</keyword>
<evidence type="ECO:0000313" key="12">
    <source>
        <dbReference type="Proteomes" id="UP000026915"/>
    </source>
</evidence>
<dbReference type="GO" id="GO:0000479">
    <property type="term" value="P:endonucleolytic cleavage of tricistronic rRNA transcript (SSU-rRNA, 5.8S rRNA, LSU-rRNA)"/>
    <property type="evidence" value="ECO:0000318"/>
    <property type="project" value="GO_Central"/>
</dbReference>
<evidence type="ECO:0000256" key="7">
    <source>
        <dbReference type="ARBA" id="ARBA00023242"/>
    </source>
</evidence>
<dbReference type="InterPro" id="IPR042197">
    <property type="entry name" value="Apaf_helical"/>
</dbReference>
<dbReference type="InterPro" id="IPR023797">
    <property type="entry name" value="RNA3'_phos_cyclase_dom"/>
</dbReference>
<dbReference type="InterPro" id="IPR037136">
    <property type="entry name" value="RNA3'_phos_cyclase_dom_sf"/>
</dbReference>
<dbReference type="InterPro" id="IPR016443">
    <property type="entry name" value="RNA3'_term_phos_cyc_type_2"/>
</dbReference>
<dbReference type="SUPFAM" id="SSF55205">
    <property type="entry name" value="EPT/RTPC-like"/>
    <property type="match status" value="1"/>
</dbReference>
<dbReference type="EMBL" id="CM001887">
    <property type="protein sequence ID" value="EOY33285.1"/>
    <property type="molecule type" value="Genomic_DNA"/>
</dbReference>
<dbReference type="InterPro" id="IPR041118">
    <property type="entry name" value="Rx_N"/>
</dbReference>
<comment type="subcellular location">
    <subcellularLocation>
        <location evidence="1">Nucleus</location>
        <location evidence="1">Nucleolus</location>
    </subcellularLocation>
</comment>
<feature type="domain" description="RNA 3'-terminal phosphate cyclase" evidence="8">
    <location>
        <begin position="9"/>
        <end position="351"/>
    </location>
</feature>
<evidence type="ECO:0000256" key="2">
    <source>
        <dbReference type="ARBA" id="ARBA00007089"/>
    </source>
</evidence>
<keyword evidence="3" id="KW-0690">Ribosome biogenesis</keyword>
<evidence type="ECO:0000256" key="6">
    <source>
        <dbReference type="ARBA" id="ARBA00022821"/>
    </source>
</evidence>
<dbReference type="FunCoup" id="A0A061GTX5">
    <property type="interactions" value="2586"/>
</dbReference>
<dbReference type="GO" id="GO:0043531">
    <property type="term" value="F:ADP binding"/>
    <property type="evidence" value="ECO:0007669"/>
    <property type="project" value="InterPro"/>
</dbReference>
<dbReference type="PANTHER" id="PTHR11096:SF1">
    <property type="entry name" value="RNA 3'-TERMINAL PHOSPHATE CYCLASE-LIKE PROTEIN"/>
    <property type="match status" value="1"/>
</dbReference>